<evidence type="ECO:0000313" key="1">
    <source>
        <dbReference type="EMBL" id="MBO1915681.1"/>
    </source>
</evidence>
<name>A0A939NF96_PRORE</name>
<sequence>MLVSLNAFTATLSAAAIQSIFAMKSLPNAIKIAVLHKNLKTRPAPTFTSAYDVVKEMMNNRDTTLIGKGFTWRHEHGQRAYEILKSGVADRFYPMIMKAWDMAGFIN</sequence>
<dbReference type="EMBL" id="JAGETQ010000001">
    <property type="protein sequence ID" value="MBO1915681.1"/>
    <property type="molecule type" value="Genomic_DNA"/>
</dbReference>
<gene>
    <name evidence="1" type="ORF">J4727_00420</name>
</gene>
<protein>
    <submittedName>
        <fullName evidence="1">Uncharacterized protein</fullName>
    </submittedName>
</protein>
<reference evidence="1" key="1">
    <citation type="submission" date="2021-03" db="EMBL/GenBank/DDBJ databases">
        <title>Molecular epidemiology and mechanisms of colistin and carbapenem resistance in Enterobacteriaceae from clinical isolates, the environment and porcine samples in Pretoria, South Africa.</title>
        <authorList>
            <person name="Bogoshi D."/>
            <person name="Mbelle N.M."/>
            <person name="Naidoo V."/>
            <person name="Osei Sekyere J."/>
        </authorList>
    </citation>
    <scope>NUCLEOTIDE SEQUENCE</scope>
    <source>
        <strain evidence="1">C052</strain>
    </source>
</reference>
<organism evidence="1 2">
    <name type="scientific">Providencia rettgeri</name>
    <dbReference type="NCBI Taxonomy" id="587"/>
    <lineage>
        <taxon>Bacteria</taxon>
        <taxon>Pseudomonadati</taxon>
        <taxon>Pseudomonadota</taxon>
        <taxon>Gammaproteobacteria</taxon>
        <taxon>Enterobacterales</taxon>
        <taxon>Morganellaceae</taxon>
        <taxon>Providencia</taxon>
    </lineage>
</organism>
<accession>A0A939NF96</accession>
<comment type="caution">
    <text evidence="1">The sequence shown here is derived from an EMBL/GenBank/DDBJ whole genome shotgun (WGS) entry which is preliminary data.</text>
</comment>
<proteinExistence type="predicted"/>
<dbReference type="AlphaFoldDB" id="A0A939NF96"/>
<dbReference type="Proteomes" id="UP000664477">
    <property type="component" value="Unassembled WGS sequence"/>
</dbReference>
<evidence type="ECO:0000313" key="2">
    <source>
        <dbReference type="Proteomes" id="UP000664477"/>
    </source>
</evidence>